<keyword evidence="4 9" id="KW-1133">Transmembrane helix</keyword>
<evidence type="ECO:0000313" key="12">
    <source>
        <dbReference type="RefSeq" id="XP_013384447.1"/>
    </source>
</evidence>
<organism evidence="10 12">
    <name type="scientific">Lingula anatina</name>
    <name type="common">Brachiopod</name>
    <name type="synonym">Lingula unguis</name>
    <dbReference type="NCBI Taxonomy" id="7574"/>
    <lineage>
        <taxon>Eukaryota</taxon>
        <taxon>Metazoa</taxon>
        <taxon>Spiralia</taxon>
        <taxon>Lophotrochozoa</taxon>
        <taxon>Brachiopoda</taxon>
        <taxon>Linguliformea</taxon>
        <taxon>Lingulata</taxon>
        <taxon>Lingulida</taxon>
        <taxon>Linguloidea</taxon>
        <taxon>Lingulidae</taxon>
        <taxon>Lingula</taxon>
    </lineage>
</organism>
<gene>
    <name evidence="11 12 13" type="primary">LOC106154597</name>
</gene>
<evidence type="ECO:0000256" key="7">
    <source>
        <dbReference type="ARBA" id="ARBA00023180"/>
    </source>
</evidence>
<keyword evidence="6 9" id="KW-0472">Membrane</keyword>
<dbReference type="GO" id="GO:0005513">
    <property type="term" value="P:detection of calcium ion"/>
    <property type="evidence" value="ECO:0007669"/>
    <property type="project" value="TreeGrafter"/>
</dbReference>
<dbReference type="Pfam" id="PF03185">
    <property type="entry name" value="CaKB"/>
    <property type="match status" value="1"/>
</dbReference>
<sequence length="281" mass="31450">MFLTKAKETVHLWSDAKLRYVHCAGLWIGFWLTIVSVVLLVTLSGVYAKGYFDMQAFKRLRCTVWDIYYRLDEVKCTGCQRHLVVNDTVVCARDRNHTLPCLLVVVTYNAGNGTQKGYLYDDLVAMDSTSRSKCSYTPACQEDPTKEWTNLRHFRDQYDALGSSFECYQNPANVSQFISHVVCSEACAVNVILWPLLLTIASFVLCLLGILSGEEQDRREQFVRKKRAPCRGWVPGCTASNSVPSVSTMSSTLSVHTAASSRALDSTSHKSIISAYSETPV</sequence>
<dbReference type="GO" id="GO:0015269">
    <property type="term" value="F:calcium-activated potassium channel activity"/>
    <property type="evidence" value="ECO:0007669"/>
    <property type="project" value="InterPro"/>
</dbReference>
<dbReference type="RefSeq" id="XP_013384447.1">
    <property type="nucleotide sequence ID" value="XM_013528993.1"/>
</dbReference>
<evidence type="ECO:0000256" key="1">
    <source>
        <dbReference type="ARBA" id="ARBA00004141"/>
    </source>
</evidence>
<evidence type="ECO:0000256" key="4">
    <source>
        <dbReference type="ARBA" id="ARBA00022989"/>
    </source>
</evidence>
<evidence type="ECO:0000313" key="13">
    <source>
        <dbReference type="RefSeq" id="XP_013384448.1"/>
    </source>
</evidence>
<keyword evidence="2" id="KW-0813">Transport</keyword>
<dbReference type="PANTHER" id="PTHR10258:SF8">
    <property type="entry name" value="CALCIUM-ACTIVATED POTASSIUM CHANNEL BK ALPHA SUBUNIT DOMAIN-CONTAINING PROTEIN"/>
    <property type="match status" value="1"/>
</dbReference>
<keyword evidence="7" id="KW-0325">Glycoprotein</keyword>
<evidence type="ECO:0000256" key="5">
    <source>
        <dbReference type="ARBA" id="ARBA00023065"/>
    </source>
</evidence>
<accession>A0A1S3HEE8</accession>
<comment type="subcellular location">
    <subcellularLocation>
        <location evidence="1">Membrane</location>
        <topology evidence="1">Multi-pass membrane protein</topology>
    </subcellularLocation>
</comment>
<keyword evidence="10" id="KW-1185">Reference proteome</keyword>
<dbReference type="AlphaFoldDB" id="A0A1S3HEE8"/>
<evidence type="ECO:0000256" key="3">
    <source>
        <dbReference type="ARBA" id="ARBA00022692"/>
    </source>
</evidence>
<dbReference type="GO" id="GO:0008076">
    <property type="term" value="C:voltage-gated potassium channel complex"/>
    <property type="evidence" value="ECO:0007669"/>
    <property type="project" value="TreeGrafter"/>
</dbReference>
<dbReference type="PANTHER" id="PTHR10258">
    <property type="entry name" value="CALCIUM-ACTIVATED POTASSIUM CHANNEL SUBUNIT BETA"/>
    <property type="match status" value="1"/>
</dbReference>
<evidence type="ECO:0000256" key="6">
    <source>
        <dbReference type="ARBA" id="ARBA00023136"/>
    </source>
</evidence>
<feature type="transmembrane region" description="Helical" evidence="9">
    <location>
        <begin position="20"/>
        <end position="48"/>
    </location>
</feature>
<evidence type="ECO:0000256" key="9">
    <source>
        <dbReference type="SAM" id="Phobius"/>
    </source>
</evidence>
<dbReference type="RefSeq" id="XP_013384448.1">
    <property type="nucleotide sequence ID" value="XM_013528994.1"/>
</dbReference>
<reference evidence="11 12" key="1">
    <citation type="submission" date="2025-04" db="UniProtKB">
        <authorList>
            <consortium name="RefSeq"/>
        </authorList>
    </citation>
    <scope>IDENTIFICATION</scope>
    <source>
        <tissue evidence="11 12">Gonads</tissue>
    </source>
</reference>
<dbReference type="RefSeq" id="XP_013384446.1">
    <property type="nucleotide sequence ID" value="XM_013528992.1"/>
</dbReference>
<dbReference type="GO" id="GO:0015459">
    <property type="term" value="F:potassium channel regulator activity"/>
    <property type="evidence" value="ECO:0007669"/>
    <property type="project" value="TreeGrafter"/>
</dbReference>
<evidence type="ECO:0000313" key="10">
    <source>
        <dbReference type="Proteomes" id="UP000085678"/>
    </source>
</evidence>
<dbReference type="InterPro" id="IPR003930">
    <property type="entry name" value="K_chnl_Ca-activ_BK_bsu"/>
</dbReference>
<evidence type="ECO:0000256" key="8">
    <source>
        <dbReference type="ARBA" id="ARBA00023303"/>
    </source>
</evidence>
<dbReference type="Proteomes" id="UP000085678">
    <property type="component" value="Unplaced"/>
</dbReference>
<keyword evidence="5" id="KW-0406">Ion transport</keyword>
<feature type="transmembrane region" description="Helical" evidence="9">
    <location>
        <begin position="192"/>
        <end position="211"/>
    </location>
</feature>
<proteinExistence type="predicted"/>
<dbReference type="KEGG" id="lak:106154597"/>
<protein>
    <submittedName>
        <fullName evidence="11 12">Uncharacterized protein LOC106154597</fullName>
    </submittedName>
</protein>
<name>A0A1S3HEE8_LINAN</name>
<evidence type="ECO:0000313" key="11">
    <source>
        <dbReference type="RefSeq" id="XP_013384446.1"/>
    </source>
</evidence>
<dbReference type="GeneID" id="106154597"/>
<keyword evidence="3 9" id="KW-0812">Transmembrane</keyword>
<evidence type="ECO:0000256" key="2">
    <source>
        <dbReference type="ARBA" id="ARBA00022448"/>
    </source>
</evidence>
<keyword evidence="8" id="KW-0407">Ion channel</keyword>